<evidence type="ECO:0000256" key="4">
    <source>
        <dbReference type="PROSITE-ProRule" id="PRU00094"/>
    </source>
</evidence>
<dbReference type="RefSeq" id="XP_007395635.1">
    <property type="nucleotide sequence ID" value="XM_007395573.1"/>
</dbReference>
<dbReference type="STRING" id="650164.K5UYU9"/>
<gene>
    <name evidence="9" type="ORF">PHACADRAFT_208823</name>
</gene>
<evidence type="ECO:0000256" key="1">
    <source>
        <dbReference type="ARBA" id="ARBA00022723"/>
    </source>
</evidence>
<feature type="region of interest" description="Disordered" evidence="6">
    <location>
        <begin position="251"/>
        <end position="282"/>
    </location>
</feature>
<protein>
    <recommendedName>
        <fullName evidence="11">GATA-type domain-containing protein</fullName>
    </recommendedName>
</protein>
<organism evidence="9 10">
    <name type="scientific">Phanerochaete carnosa (strain HHB-10118-sp)</name>
    <name type="common">White-rot fungus</name>
    <name type="synonym">Peniophora carnosa</name>
    <dbReference type="NCBI Taxonomy" id="650164"/>
    <lineage>
        <taxon>Eukaryota</taxon>
        <taxon>Fungi</taxon>
        <taxon>Dikarya</taxon>
        <taxon>Basidiomycota</taxon>
        <taxon>Agaricomycotina</taxon>
        <taxon>Agaricomycetes</taxon>
        <taxon>Polyporales</taxon>
        <taxon>Phanerochaetaceae</taxon>
        <taxon>Phanerochaete</taxon>
    </lineage>
</organism>
<dbReference type="CDD" id="cd00130">
    <property type="entry name" value="PAS"/>
    <property type="match status" value="1"/>
</dbReference>
<dbReference type="SMART" id="SM00401">
    <property type="entry name" value="ZnF_GATA"/>
    <property type="match status" value="1"/>
</dbReference>
<dbReference type="Proteomes" id="UP000008370">
    <property type="component" value="Unassembled WGS sequence"/>
</dbReference>
<evidence type="ECO:0000313" key="9">
    <source>
        <dbReference type="EMBL" id="EKM55306.1"/>
    </source>
</evidence>
<dbReference type="PANTHER" id="PTHR45658">
    <property type="entry name" value="GATA TRANSCRIPTION FACTOR"/>
    <property type="match status" value="1"/>
</dbReference>
<dbReference type="KEGG" id="pco:PHACADRAFT_208823"/>
<evidence type="ECO:0000313" key="10">
    <source>
        <dbReference type="Proteomes" id="UP000008370"/>
    </source>
</evidence>
<dbReference type="GO" id="GO:0006355">
    <property type="term" value="P:regulation of DNA-templated transcription"/>
    <property type="evidence" value="ECO:0007669"/>
    <property type="project" value="InterPro"/>
</dbReference>
<evidence type="ECO:0008006" key="11">
    <source>
        <dbReference type="Google" id="ProtNLM"/>
    </source>
</evidence>
<feature type="compositionally biased region" description="Polar residues" evidence="6">
    <location>
        <begin position="267"/>
        <end position="282"/>
    </location>
</feature>
<dbReference type="InterPro" id="IPR013088">
    <property type="entry name" value="Znf_NHR/GATA"/>
</dbReference>
<dbReference type="AlphaFoldDB" id="K5UYU9"/>
<dbReference type="EMBL" id="JH930472">
    <property type="protein sequence ID" value="EKM55306.1"/>
    <property type="molecule type" value="Genomic_DNA"/>
</dbReference>
<dbReference type="SUPFAM" id="SSF57716">
    <property type="entry name" value="Glucocorticoid receptor-like (DNA-binding domain)"/>
    <property type="match status" value="1"/>
</dbReference>
<dbReference type="InterPro" id="IPR000014">
    <property type="entry name" value="PAS"/>
</dbReference>
<sequence>MEVPLVTTLPPPSTLPANRQANQQLIFDFTKRKKWADLLVTELTEVVMLVLSDDGTVLYSGPAVQSLLGWADEELIDMNFCDIMNDEDVSVFKRQFAESIRAGTDLLSYARLRCKSEQDFYGPSMPVIPAIPPQPSADGNIPQLQSTRPPAKEVFFEIKGYPHFGADSAPNLFNASDVHAMANMEPQAGPSNKVSPSASNVFKCFFAMAKPYPSRNTAMLNTFLELKMENERLQQRLRDAKAKAEALDRAQAQRRVWSSHPFPQQMPYASQTETHSSGAPSFQSFAWTQNSAVSGPSRSFDSRQFYPRLTDSTVIGGSSTHTTGSLNSANTERAELADPSADHTLPRKKSKKSLTQEQYCCMTCGRTDSPEWRKGPQGPKTLCNACGLRWAKSVRTNPSLATEGDPPTEA</sequence>
<feature type="domain" description="GATA-type" evidence="8">
    <location>
        <begin position="355"/>
        <end position="388"/>
    </location>
</feature>
<dbReference type="GeneID" id="18912794"/>
<dbReference type="PROSITE" id="PS50112">
    <property type="entry name" value="PAS"/>
    <property type="match status" value="1"/>
</dbReference>
<evidence type="ECO:0000256" key="6">
    <source>
        <dbReference type="SAM" id="MobiDB-lite"/>
    </source>
</evidence>
<proteinExistence type="predicted"/>
<keyword evidence="5" id="KW-0175">Coiled coil</keyword>
<dbReference type="GO" id="GO:0008270">
    <property type="term" value="F:zinc ion binding"/>
    <property type="evidence" value="ECO:0007669"/>
    <property type="project" value="UniProtKB-KW"/>
</dbReference>
<reference evidence="9 10" key="1">
    <citation type="journal article" date="2012" name="BMC Genomics">
        <title>Comparative genomics of the white-rot fungi, Phanerochaete carnosa and P. chrysosporium, to elucidate the genetic basis of the distinct wood types they colonize.</title>
        <authorList>
            <person name="Suzuki H."/>
            <person name="MacDonald J."/>
            <person name="Syed K."/>
            <person name="Salamov A."/>
            <person name="Hori C."/>
            <person name="Aerts A."/>
            <person name="Henrissat B."/>
            <person name="Wiebenga A."/>
            <person name="vanKuyk P.A."/>
            <person name="Barry K."/>
            <person name="Lindquist E."/>
            <person name="LaButti K."/>
            <person name="Lapidus A."/>
            <person name="Lucas S."/>
            <person name="Coutinho P."/>
            <person name="Gong Y."/>
            <person name="Samejima M."/>
            <person name="Mahadevan R."/>
            <person name="Abou-Zaid M."/>
            <person name="de Vries R.P."/>
            <person name="Igarashi K."/>
            <person name="Yadav J.S."/>
            <person name="Grigoriev I.V."/>
            <person name="Master E.R."/>
        </authorList>
    </citation>
    <scope>NUCLEOTIDE SEQUENCE [LARGE SCALE GENOMIC DNA]</scope>
    <source>
        <strain evidence="9 10">HHB-10118-sp</strain>
    </source>
</reference>
<dbReference type="InterPro" id="IPR000679">
    <property type="entry name" value="Znf_GATA"/>
</dbReference>
<feature type="coiled-coil region" evidence="5">
    <location>
        <begin position="223"/>
        <end position="250"/>
    </location>
</feature>
<dbReference type="PROSITE" id="PS00344">
    <property type="entry name" value="GATA_ZN_FINGER_1"/>
    <property type="match status" value="1"/>
</dbReference>
<evidence type="ECO:0000259" key="8">
    <source>
        <dbReference type="PROSITE" id="PS50114"/>
    </source>
</evidence>
<dbReference type="HOGENOM" id="CLU_024414_1_1_1"/>
<keyword evidence="2 4" id="KW-0863">Zinc-finger</keyword>
<dbReference type="PANTHER" id="PTHR45658:SF18">
    <property type="entry name" value="PROTEIN GAT2"/>
    <property type="match status" value="1"/>
</dbReference>
<evidence type="ECO:0000256" key="2">
    <source>
        <dbReference type="ARBA" id="ARBA00022771"/>
    </source>
</evidence>
<dbReference type="InParanoid" id="K5UYU9"/>
<keyword evidence="3" id="KW-0862">Zinc</keyword>
<evidence type="ECO:0000259" key="7">
    <source>
        <dbReference type="PROSITE" id="PS50112"/>
    </source>
</evidence>
<evidence type="ECO:0000256" key="5">
    <source>
        <dbReference type="SAM" id="Coils"/>
    </source>
</evidence>
<keyword evidence="1" id="KW-0479">Metal-binding</keyword>
<accession>K5UYU9</accession>
<dbReference type="CDD" id="cd00202">
    <property type="entry name" value="ZnF_GATA"/>
    <property type="match status" value="1"/>
</dbReference>
<dbReference type="Gene3D" id="3.30.50.10">
    <property type="entry name" value="Erythroid Transcription Factor GATA-1, subunit A"/>
    <property type="match status" value="1"/>
</dbReference>
<dbReference type="SMART" id="SM00091">
    <property type="entry name" value="PAS"/>
    <property type="match status" value="1"/>
</dbReference>
<evidence type="ECO:0000256" key="3">
    <source>
        <dbReference type="ARBA" id="ARBA00022833"/>
    </source>
</evidence>
<dbReference type="OrthoDB" id="2162994at2759"/>
<dbReference type="Pfam" id="PF00320">
    <property type="entry name" value="GATA"/>
    <property type="match status" value="1"/>
</dbReference>
<dbReference type="PROSITE" id="PS50114">
    <property type="entry name" value="GATA_ZN_FINGER_2"/>
    <property type="match status" value="1"/>
</dbReference>
<name>K5UYU9_PHACS</name>
<feature type="region of interest" description="Disordered" evidence="6">
    <location>
        <begin position="312"/>
        <end position="331"/>
    </location>
</feature>
<dbReference type="Gene3D" id="3.30.450.20">
    <property type="entry name" value="PAS domain"/>
    <property type="match status" value="1"/>
</dbReference>
<feature type="domain" description="PAS" evidence="7">
    <location>
        <begin position="48"/>
        <end position="103"/>
    </location>
</feature>
<dbReference type="InterPro" id="IPR035965">
    <property type="entry name" value="PAS-like_dom_sf"/>
</dbReference>
<dbReference type="InterPro" id="IPR051140">
    <property type="entry name" value="GATA_TF"/>
</dbReference>
<dbReference type="GO" id="GO:0043565">
    <property type="term" value="F:sequence-specific DNA binding"/>
    <property type="evidence" value="ECO:0007669"/>
    <property type="project" value="InterPro"/>
</dbReference>
<dbReference type="SUPFAM" id="SSF55785">
    <property type="entry name" value="PYP-like sensor domain (PAS domain)"/>
    <property type="match status" value="1"/>
</dbReference>
<keyword evidence="10" id="KW-1185">Reference proteome</keyword>
<dbReference type="NCBIfam" id="TIGR00229">
    <property type="entry name" value="sensory_box"/>
    <property type="match status" value="1"/>
</dbReference>